<dbReference type="OrthoDB" id="5421607at2759"/>
<evidence type="ECO:0000256" key="5">
    <source>
        <dbReference type="ARBA" id="ARBA00022490"/>
    </source>
</evidence>
<comment type="caution">
    <text evidence="11">The sequence shown here is derived from an EMBL/GenBank/DDBJ whole genome shotgun (WGS) entry which is preliminary data.</text>
</comment>
<dbReference type="OMA" id="PKCERTG"/>
<proteinExistence type="inferred from homology"/>
<evidence type="ECO:0000313" key="11">
    <source>
        <dbReference type="EMBL" id="KAA8491804.1"/>
    </source>
</evidence>
<organism evidence="11 12">
    <name type="scientific">Porphyridium purpureum</name>
    <name type="common">Red alga</name>
    <name type="synonym">Porphyridium cruentum</name>
    <dbReference type="NCBI Taxonomy" id="35688"/>
    <lineage>
        <taxon>Eukaryota</taxon>
        <taxon>Rhodophyta</taxon>
        <taxon>Bangiophyceae</taxon>
        <taxon>Porphyridiales</taxon>
        <taxon>Porphyridiaceae</taxon>
        <taxon>Porphyridium</taxon>
    </lineage>
</organism>
<evidence type="ECO:0000256" key="3">
    <source>
        <dbReference type="ARBA" id="ARBA00007676"/>
    </source>
</evidence>
<dbReference type="InterPro" id="IPR013699">
    <property type="entry name" value="Signal_recog_part_SRP72_RNA-bd"/>
</dbReference>
<dbReference type="InterPro" id="IPR026270">
    <property type="entry name" value="SRP72"/>
</dbReference>
<dbReference type="InterPro" id="IPR011990">
    <property type="entry name" value="TPR-like_helical_dom_sf"/>
</dbReference>
<feature type="region of interest" description="Disordered" evidence="9">
    <location>
        <begin position="634"/>
        <end position="766"/>
    </location>
</feature>
<feature type="compositionally biased region" description="Basic residues" evidence="9">
    <location>
        <begin position="690"/>
        <end position="703"/>
    </location>
</feature>
<gene>
    <name evidence="11" type="ORF">FVE85_8286</name>
</gene>
<comment type="similarity">
    <text evidence="3">Belongs to the SRP72 family.</text>
</comment>
<evidence type="ECO:0000256" key="6">
    <source>
        <dbReference type="ARBA" id="ARBA00022824"/>
    </source>
</evidence>
<comment type="subcellular location">
    <subcellularLocation>
        <location evidence="2">Cytoplasm</location>
    </subcellularLocation>
    <subcellularLocation>
        <location evidence="1">Endoplasmic reticulum</location>
    </subcellularLocation>
</comment>
<accession>A0A5J4YM66</accession>
<dbReference type="PANTHER" id="PTHR14094:SF9">
    <property type="entry name" value="SIGNAL RECOGNITION PARTICLE SUBUNIT SRP72"/>
    <property type="match status" value="1"/>
</dbReference>
<dbReference type="GO" id="GO:0008312">
    <property type="term" value="F:7S RNA binding"/>
    <property type="evidence" value="ECO:0007669"/>
    <property type="project" value="InterPro"/>
</dbReference>
<dbReference type="PANTHER" id="PTHR14094">
    <property type="entry name" value="SIGNAL RECOGNITION PARTICLE 72"/>
    <property type="match status" value="1"/>
</dbReference>
<dbReference type="Pfam" id="PF08492">
    <property type="entry name" value="SRP72"/>
    <property type="match status" value="1"/>
</dbReference>
<evidence type="ECO:0000256" key="8">
    <source>
        <dbReference type="ARBA" id="ARBA00023274"/>
    </source>
</evidence>
<evidence type="ECO:0000259" key="10">
    <source>
        <dbReference type="Pfam" id="PF08492"/>
    </source>
</evidence>
<name>A0A5J4YM66_PORPP</name>
<dbReference type="AlphaFoldDB" id="A0A5J4YM66"/>
<dbReference type="GO" id="GO:0005786">
    <property type="term" value="C:signal recognition particle, endoplasmic reticulum targeting"/>
    <property type="evidence" value="ECO:0007669"/>
    <property type="project" value="UniProtKB-KW"/>
</dbReference>
<keyword evidence="7" id="KW-0733">Signal recognition particle</keyword>
<dbReference type="Proteomes" id="UP000324585">
    <property type="component" value="Unassembled WGS sequence"/>
</dbReference>
<feature type="compositionally biased region" description="Basic residues" evidence="9">
    <location>
        <begin position="756"/>
        <end position="766"/>
    </location>
</feature>
<evidence type="ECO:0000256" key="9">
    <source>
        <dbReference type="SAM" id="MobiDB-lite"/>
    </source>
</evidence>
<keyword evidence="5" id="KW-0963">Cytoplasm</keyword>
<dbReference type="GO" id="GO:0005783">
    <property type="term" value="C:endoplasmic reticulum"/>
    <property type="evidence" value="ECO:0007669"/>
    <property type="project" value="UniProtKB-SubCell"/>
</dbReference>
<keyword evidence="12" id="KW-1185">Reference proteome</keyword>
<evidence type="ECO:0000313" key="12">
    <source>
        <dbReference type="Proteomes" id="UP000324585"/>
    </source>
</evidence>
<feature type="domain" description="Signal recognition particle SRP72 subunit RNA-binding" evidence="10">
    <location>
        <begin position="657"/>
        <end position="699"/>
    </location>
</feature>
<dbReference type="EMBL" id="VRMN01000011">
    <property type="protein sequence ID" value="KAA8491804.1"/>
    <property type="molecule type" value="Genomic_DNA"/>
</dbReference>
<feature type="compositionally biased region" description="Basic residues" evidence="9">
    <location>
        <begin position="662"/>
        <end position="671"/>
    </location>
</feature>
<keyword evidence="6" id="KW-0256">Endoplasmic reticulum</keyword>
<evidence type="ECO:0000256" key="2">
    <source>
        <dbReference type="ARBA" id="ARBA00004496"/>
    </source>
</evidence>
<protein>
    <recommendedName>
        <fullName evidence="4">Signal recognition particle subunit SRP72</fullName>
    </recommendedName>
</protein>
<dbReference type="Gene3D" id="1.25.40.10">
    <property type="entry name" value="Tetratricopeptide repeat domain"/>
    <property type="match status" value="2"/>
</dbReference>
<reference evidence="12" key="1">
    <citation type="journal article" date="2019" name="Nat. Commun.">
        <title>Expansion of phycobilisome linker gene families in mesophilic red algae.</title>
        <authorList>
            <person name="Lee J."/>
            <person name="Kim D."/>
            <person name="Bhattacharya D."/>
            <person name="Yoon H.S."/>
        </authorList>
    </citation>
    <scope>NUCLEOTIDE SEQUENCE [LARGE SCALE GENOMIC DNA]</scope>
    <source>
        <strain evidence="12">CCMP 1328</strain>
    </source>
</reference>
<feature type="compositionally biased region" description="Low complexity" evidence="9">
    <location>
        <begin position="724"/>
        <end position="734"/>
    </location>
</feature>
<evidence type="ECO:0000256" key="4">
    <source>
        <dbReference type="ARBA" id="ARBA00018350"/>
    </source>
</evidence>
<evidence type="ECO:0000256" key="1">
    <source>
        <dbReference type="ARBA" id="ARBA00004240"/>
    </source>
</evidence>
<evidence type="ECO:0000256" key="7">
    <source>
        <dbReference type="ARBA" id="ARBA00023135"/>
    </source>
</evidence>
<sequence length="766" mass="83081">MGVDVRVLDELEHAFQEDAYGSVVSRVDRLLKGDVKRKPATGATASASQTGKDEAAGVAVQAALRNAMLAAKIAALIQLGKYEEASGVAENLAKEGVVVDDAHFKASVAFNRVYALYANHQLEKAQETLHHVRTELAKAPQLHLHTKHLEAQLLYRSEMYSQSRTLYADIVKASKAMLGKSSGASNVSTDARAAYMEDVVNYLAAAVMASSGAEVAAASDIEIMDAERLVGEFSHELLYNMACSMIGSNELTRALKALNDAEHVARQEVAPEKGGGERDAAFWAVGASIVAQKGFVELMLGRSDDAHMSNQSVLQSKTSNTTALAVASNNMAYLHVDDDTTNLLDLAKSMKVTTQGGLAQRLTPIQRITFGLNRALIFLRMKRLDAAKAELSKLEPQALAAHPKFLVAHFFARLDLALRENSSSEASARQLVSEFASAHASTSTTAAEAAVLARAFIEDHFGKPSVAAEVLLDDSRTPDASFCSRMGVKLTAARLLEKDGQIERVEKLLMDAAAVTSPSAAHDRIVYNQRLAETFSRSAQYSKALAYFKQAYEQAVTSGDSDMRMELLAELLTCASFVENVNQNAELEPYIRELSDSVLSSGGASSSSQILDGEMEAHAYANVSAAEIDFDLLESRPPPRKKGDRVVGGLVDSPADVAVEKKTRKRKRKQRLPKDYDPNGPPPDPERWLPKHMRAKYRKRTVHKQGVSKGTQGGDLETTAVFSAKQQKAAQAAQEKIDSGVVDSLPSRVADTRPKGQQKKKNKRKK</sequence>
<dbReference type="GO" id="GO:0043022">
    <property type="term" value="F:ribosome binding"/>
    <property type="evidence" value="ECO:0007669"/>
    <property type="project" value="TreeGrafter"/>
</dbReference>
<keyword evidence="8" id="KW-0687">Ribonucleoprotein</keyword>
<dbReference type="GO" id="GO:0006614">
    <property type="term" value="P:SRP-dependent cotranslational protein targeting to membrane"/>
    <property type="evidence" value="ECO:0007669"/>
    <property type="project" value="InterPro"/>
</dbReference>